<keyword evidence="1" id="KW-0812">Transmembrane</keyword>
<organism evidence="2 3">
    <name type="scientific">Stratiformator vulcanicus</name>
    <dbReference type="NCBI Taxonomy" id="2527980"/>
    <lineage>
        <taxon>Bacteria</taxon>
        <taxon>Pseudomonadati</taxon>
        <taxon>Planctomycetota</taxon>
        <taxon>Planctomycetia</taxon>
        <taxon>Planctomycetales</taxon>
        <taxon>Planctomycetaceae</taxon>
        <taxon>Stratiformator</taxon>
    </lineage>
</organism>
<keyword evidence="1" id="KW-1133">Transmembrane helix</keyword>
<feature type="transmembrane region" description="Helical" evidence="1">
    <location>
        <begin position="21"/>
        <end position="45"/>
    </location>
</feature>
<dbReference type="EMBL" id="CP036268">
    <property type="protein sequence ID" value="QDT38652.1"/>
    <property type="molecule type" value="Genomic_DNA"/>
</dbReference>
<evidence type="ECO:0000256" key="1">
    <source>
        <dbReference type="SAM" id="Phobius"/>
    </source>
</evidence>
<name>A0A517R432_9PLAN</name>
<proteinExistence type="predicted"/>
<keyword evidence="3" id="KW-1185">Reference proteome</keyword>
<dbReference type="KEGG" id="svp:Pan189_30470"/>
<keyword evidence="1" id="KW-0472">Membrane</keyword>
<sequence length="81" mass="9103">MTPATSTASPSTRNRRWYRHPLAITCFALLIGVHLLFTPLVLALLEHWALGTDHVEDFCRTLGIHGFLSAIYRPVIGFLDL</sequence>
<accession>A0A517R432</accession>
<reference evidence="2 3" key="1">
    <citation type="submission" date="2019-02" db="EMBL/GenBank/DDBJ databases">
        <title>Deep-cultivation of Planctomycetes and their phenomic and genomic characterization uncovers novel biology.</title>
        <authorList>
            <person name="Wiegand S."/>
            <person name="Jogler M."/>
            <person name="Boedeker C."/>
            <person name="Pinto D."/>
            <person name="Vollmers J."/>
            <person name="Rivas-Marin E."/>
            <person name="Kohn T."/>
            <person name="Peeters S.H."/>
            <person name="Heuer A."/>
            <person name="Rast P."/>
            <person name="Oberbeckmann S."/>
            <person name="Bunk B."/>
            <person name="Jeske O."/>
            <person name="Meyerdierks A."/>
            <person name="Storesund J.E."/>
            <person name="Kallscheuer N."/>
            <person name="Luecker S."/>
            <person name="Lage O.M."/>
            <person name="Pohl T."/>
            <person name="Merkel B.J."/>
            <person name="Hornburger P."/>
            <person name="Mueller R.-W."/>
            <person name="Bruemmer F."/>
            <person name="Labrenz M."/>
            <person name="Spormann A.M."/>
            <person name="Op den Camp H."/>
            <person name="Overmann J."/>
            <person name="Amann R."/>
            <person name="Jetten M.S.M."/>
            <person name="Mascher T."/>
            <person name="Medema M.H."/>
            <person name="Devos D.P."/>
            <person name="Kaster A.-K."/>
            <person name="Ovreas L."/>
            <person name="Rohde M."/>
            <person name="Galperin M.Y."/>
            <person name="Jogler C."/>
        </authorList>
    </citation>
    <scope>NUCLEOTIDE SEQUENCE [LARGE SCALE GENOMIC DNA]</scope>
    <source>
        <strain evidence="2 3">Pan189</strain>
    </source>
</reference>
<evidence type="ECO:0000313" key="2">
    <source>
        <dbReference type="EMBL" id="QDT38652.1"/>
    </source>
</evidence>
<gene>
    <name evidence="2" type="ORF">Pan189_30470</name>
</gene>
<dbReference type="AlphaFoldDB" id="A0A517R432"/>
<protein>
    <submittedName>
        <fullName evidence="2">Uncharacterized protein</fullName>
    </submittedName>
</protein>
<evidence type="ECO:0000313" key="3">
    <source>
        <dbReference type="Proteomes" id="UP000317318"/>
    </source>
</evidence>
<dbReference type="Proteomes" id="UP000317318">
    <property type="component" value="Chromosome"/>
</dbReference>